<dbReference type="NCBIfam" id="TIGR01643">
    <property type="entry name" value="YD_repeat_2x"/>
    <property type="match status" value="1"/>
</dbReference>
<dbReference type="InterPro" id="IPR045351">
    <property type="entry name" value="DUF6531"/>
</dbReference>
<dbReference type="AlphaFoldDB" id="A0A6N9TQ95"/>
<evidence type="ECO:0000313" key="3">
    <source>
        <dbReference type="Proteomes" id="UP000469346"/>
    </source>
</evidence>
<name>A0A6N9TQ95_DISTH</name>
<dbReference type="Pfam" id="PF20148">
    <property type="entry name" value="DUF6531"/>
    <property type="match status" value="1"/>
</dbReference>
<reference evidence="2 3" key="1">
    <citation type="submission" date="2020-02" db="EMBL/GenBank/DDBJ databases">
        <title>Comparative genomics of sulfur disproportionating microorganisms.</title>
        <authorList>
            <person name="Ward L.M."/>
            <person name="Bertran E."/>
            <person name="Johnston D.T."/>
        </authorList>
    </citation>
    <scope>NUCLEOTIDE SEQUENCE [LARGE SCALE GENOMIC DNA]</scope>
    <source>
        <strain evidence="2 3">DSM 100025</strain>
    </source>
</reference>
<evidence type="ECO:0000313" key="2">
    <source>
        <dbReference type="EMBL" id="NDY43441.1"/>
    </source>
</evidence>
<comment type="caution">
    <text evidence="2">The sequence shown here is derived from an EMBL/GenBank/DDBJ whole genome shotgun (WGS) entry which is preliminary data.</text>
</comment>
<dbReference type="InterPro" id="IPR031325">
    <property type="entry name" value="RHS_repeat"/>
</dbReference>
<feature type="non-terminal residue" evidence="2">
    <location>
        <position position="391"/>
    </location>
</feature>
<feature type="domain" description="DUF6531" evidence="1">
    <location>
        <begin position="218"/>
        <end position="288"/>
    </location>
</feature>
<dbReference type="RefSeq" id="WP_163299644.1">
    <property type="nucleotide sequence ID" value="NZ_JAAGRR010000173.1"/>
</dbReference>
<keyword evidence="3" id="KW-1185">Reference proteome</keyword>
<dbReference type="Pfam" id="PF05593">
    <property type="entry name" value="RHS_repeat"/>
    <property type="match status" value="1"/>
</dbReference>
<dbReference type="Pfam" id="PF11617">
    <property type="entry name" value="Cu-binding_MopE"/>
    <property type="match status" value="1"/>
</dbReference>
<sequence length="391" mass="40865">MDTRGLDPGKVHEVRVFLEDILGYRCATWWFGAAVASNGTFAEATLRFRIGGCLDADGDGFSALDPEACPGGDDCDDADNATHPGAPEVCDGADNDCDGQVDEDIVHIEAFGGAAATIHPRTGGRIELSGTVSAPAGEPVAWRILFPDGQVASGNGTTVQAAWLGRDAGGKALEAGRDYPVTLEAQVPGGCGDTKTITLHVADDGHGCLRVTFGSTANIATGNLRHRQVLVSLPGEGPAASLTLTYNSLEGRSGPLGPGWTHTHAARLLANANGSYTFVSGAGDRRVFYPDGAEWRPEGEAWPVLSREADGRLVLRGRDATARVFDAGGRPLSVSDRNGNTLAYTYDAEGRLSAVTDPSGTTHAFSYEEGRLVRVASTAPDGTVSAWTYAY</sequence>
<dbReference type="Proteomes" id="UP000469346">
    <property type="component" value="Unassembled WGS sequence"/>
</dbReference>
<dbReference type="EMBL" id="JAAGRR010000173">
    <property type="protein sequence ID" value="NDY43441.1"/>
    <property type="molecule type" value="Genomic_DNA"/>
</dbReference>
<evidence type="ECO:0000259" key="1">
    <source>
        <dbReference type="Pfam" id="PF20148"/>
    </source>
</evidence>
<dbReference type="InterPro" id="IPR021655">
    <property type="entry name" value="Put_metal-bd"/>
</dbReference>
<accession>A0A6N9TQ95</accession>
<gene>
    <name evidence="2" type="ORF">G3N55_11385</name>
</gene>
<proteinExistence type="predicted"/>
<protein>
    <recommendedName>
        <fullName evidence="1">DUF6531 domain-containing protein</fullName>
    </recommendedName>
</protein>
<dbReference type="InterPro" id="IPR006530">
    <property type="entry name" value="YD"/>
</dbReference>
<organism evidence="2 3">
    <name type="scientific">Dissulfurirhabdus thermomarina</name>
    <dbReference type="NCBI Taxonomy" id="1765737"/>
    <lineage>
        <taxon>Bacteria</taxon>
        <taxon>Deltaproteobacteria</taxon>
        <taxon>Dissulfurirhabdaceae</taxon>
        <taxon>Dissulfurirhabdus</taxon>
    </lineage>
</organism>
<dbReference type="Gene3D" id="2.180.10.10">
    <property type="entry name" value="RHS repeat-associated core"/>
    <property type="match status" value="1"/>
</dbReference>